<keyword evidence="3 5" id="KW-0863">Zinc-finger</keyword>
<evidence type="ECO:0000256" key="2">
    <source>
        <dbReference type="ARBA" id="ARBA00022737"/>
    </source>
</evidence>
<dbReference type="GO" id="GO:0008270">
    <property type="term" value="F:zinc ion binding"/>
    <property type="evidence" value="ECO:0007669"/>
    <property type="project" value="UniProtKB-KW"/>
</dbReference>
<dbReference type="OrthoDB" id="6365676at2759"/>
<dbReference type="FunFam" id="3.30.160.60:FF:000125">
    <property type="entry name" value="Putative zinc finger protein 143"/>
    <property type="match status" value="1"/>
</dbReference>
<name>A0A433CYE1_9FUNG</name>
<evidence type="ECO:0000256" key="5">
    <source>
        <dbReference type="PROSITE-ProRule" id="PRU00042"/>
    </source>
</evidence>
<dbReference type="GO" id="GO:0000978">
    <property type="term" value="F:RNA polymerase II cis-regulatory region sequence-specific DNA binding"/>
    <property type="evidence" value="ECO:0007669"/>
    <property type="project" value="TreeGrafter"/>
</dbReference>
<feature type="domain" description="C2H2-type" evidence="6">
    <location>
        <begin position="72"/>
        <end position="102"/>
    </location>
</feature>
<sequence length="335" mass="37853">MTTHTGKKPFVCEHEGCTQSFMISAKLRKHQRVHSGTVPTFLLLVMHILSLKRLDLLMPRYTPISLPVEPRYRCGYTGCTSDFTRWSQLQQHIRDAHPTKCPRCGKALKTRDGLSKHLKTHIDGRQTFPCYFPECEKIFASVKSLNVHIRSRHEGLRPFKCEFEECNSAFAHKHLLVRHRRIHEEPKTPKAKKTTPDLPKATALTEIEVLTGTNYAGAGTRRHIRCAFEDCPFVFARRQDLERHLKSFVHDEDIEELVGAEPQLEEVGNETQLGGKLTGGEWAKGATVVSVGGGQRMALKRRIQSTEKVLAELDAQFGDAEGRKGLLLALGINDK</sequence>
<keyword evidence="8" id="KW-1185">Reference proteome</keyword>
<dbReference type="InterPro" id="IPR036236">
    <property type="entry name" value="Znf_C2H2_sf"/>
</dbReference>
<accession>A0A433CYE1</accession>
<keyword evidence="2" id="KW-0677">Repeat</keyword>
<dbReference type="SMART" id="SM00355">
    <property type="entry name" value="ZnF_C2H2"/>
    <property type="match status" value="6"/>
</dbReference>
<protein>
    <recommendedName>
        <fullName evidence="6">C2H2-type domain-containing protein</fullName>
    </recommendedName>
</protein>
<proteinExistence type="predicted"/>
<evidence type="ECO:0000259" key="6">
    <source>
        <dbReference type="PROSITE" id="PS50157"/>
    </source>
</evidence>
<dbReference type="FunFam" id="3.30.160.60:FF:000446">
    <property type="entry name" value="Zinc finger protein"/>
    <property type="match status" value="1"/>
</dbReference>
<evidence type="ECO:0000256" key="3">
    <source>
        <dbReference type="ARBA" id="ARBA00022771"/>
    </source>
</evidence>
<evidence type="ECO:0000256" key="1">
    <source>
        <dbReference type="ARBA" id="ARBA00022723"/>
    </source>
</evidence>
<feature type="domain" description="C2H2-type" evidence="6">
    <location>
        <begin position="159"/>
        <end position="188"/>
    </location>
</feature>
<dbReference type="EMBL" id="RBNI01010611">
    <property type="protein sequence ID" value="RUP43604.1"/>
    <property type="molecule type" value="Genomic_DNA"/>
</dbReference>
<keyword evidence="1" id="KW-0479">Metal-binding</keyword>
<dbReference type="Pfam" id="PF00096">
    <property type="entry name" value="zf-C2H2"/>
    <property type="match status" value="2"/>
</dbReference>
<evidence type="ECO:0000256" key="4">
    <source>
        <dbReference type="ARBA" id="ARBA00022833"/>
    </source>
</evidence>
<dbReference type="PANTHER" id="PTHR19818">
    <property type="entry name" value="ZINC FINGER PROTEIN ZIC AND GLI"/>
    <property type="match status" value="1"/>
</dbReference>
<keyword evidence="4" id="KW-0862">Zinc</keyword>
<feature type="domain" description="C2H2-type" evidence="6">
    <location>
        <begin position="99"/>
        <end position="126"/>
    </location>
</feature>
<comment type="caution">
    <text evidence="7">The sequence shown here is derived from an EMBL/GenBank/DDBJ whole genome shotgun (WGS) entry which is preliminary data.</text>
</comment>
<dbReference type="Proteomes" id="UP000268093">
    <property type="component" value="Unassembled WGS sequence"/>
</dbReference>
<evidence type="ECO:0000313" key="7">
    <source>
        <dbReference type="EMBL" id="RUP43604.1"/>
    </source>
</evidence>
<feature type="domain" description="C2H2-type" evidence="6">
    <location>
        <begin position="128"/>
        <end position="158"/>
    </location>
</feature>
<reference evidence="7 8" key="1">
    <citation type="journal article" date="2018" name="New Phytol.">
        <title>Phylogenomics of Endogonaceae and evolution of mycorrhizas within Mucoromycota.</title>
        <authorList>
            <person name="Chang Y."/>
            <person name="Desiro A."/>
            <person name="Na H."/>
            <person name="Sandor L."/>
            <person name="Lipzen A."/>
            <person name="Clum A."/>
            <person name="Barry K."/>
            <person name="Grigoriev I.V."/>
            <person name="Martin F.M."/>
            <person name="Stajich J.E."/>
            <person name="Smith M.E."/>
            <person name="Bonito G."/>
            <person name="Spatafora J.W."/>
        </authorList>
    </citation>
    <scope>NUCLEOTIDE SEQUENCE [LARGE SCALE GENOMIC DNA]</scope>
    <source>
        <strain evidence="7 8">GMNB39</strain>
    </source>
</reference>
<dbReference type="GO" id="GO:0045944">
    <property type="term" value="P:positive regulation of transcription by RNA polymerase II"/>
    <property type="evidence" value="ECO:0007669"/>
    <property type="project" value="UniProtKB-ARBA"/>
</dbReference>
<evidence type="ECO:0000313" key="8">
    <source>
        <dbReference type="Proteomes" id="UP000268093"/>
    </source>
</evidence>
<dbReference type="AlphaFoldDB" id="A0A433CYE1"/>
<dbReference type="PROSITE" id="PS00028">
    <property type="entry name" value="ZINC_FINGER_C2H2_1"/>
    <property type="match status" value="6"/>
</dbReference>
<dbReference type="PROSITE" id="PS50157">
    <property type="entry name" value="ZINC_FINGER_C2H2_2"/>
    <property type="match status" value="6"/>
</dbReference>
<dbReference type="InterPro" id="IPR013087">
    <property type="entry name" value="Znf_C2H2_type"/>
</dbReference>
<dbReference type="PANTHER" id="PTHR19818:SF139">
    <property type="entry name" value="PAIR-RULE PROTEIN ODD-PAIRED"/>
    <property type="match status" value="1"/>
</dbReference>
<dbReference type="InterPro" id="IPR050329">
    <property type="entry name" value="GLI_C2H2-zinc-finger"/>
</dbReference>
<dbReference type="SUPFAM" id="SSF57667">
    <property type="entry name" value="beta-beta-alpha zinc fingers"/>
    <property type="match status" value="4"/>
</dbReference>
<feature type="domain" description="C2H2-type" evidence="6">
    <location>
        <begin position="224"/>
        <end position="255"/>
    </location>
</feature>
<organism evidence="7 8">
    <name type="scientific">Jimgerdemannia flammicorona</name>
    <dbReference type="NCBI Taxonomy" id="994334"/>
    <lineage>
        <taxon>Eukaryota</taxon>
        <taxon>Fungi</taxon>
        <taxon>Fungi incertae sedis</taxon>
        <taxon>Mucoromycota</taxon>
        <taxon>Mucoromycotina</taxon>
        <taxon>Endogonomycetes</taxon>
        <taxon>Endogonales</taxon>
        <taxon>Endogonaceae</taxon>
        <taxon>Jimgerdemannia</taxon>
    </lineage>
</organism>
<dbReference type="Gene3D" id="3.30.160.60">
    <property type="entry name" value="Classic Zinc Finger"/>
    <property type="match status" value="4"/>
</dbReference>
<dbReference type="GO" id="GO:0005634">
    <property type="term" value="C:nucleus"/>
    <property type="evidence" value="ECO:0007669"/>
    <property type="project" value="UniProtKB-ARBA"/>
</dbReference>
<dbReference type="GO" id="GO:0000981">
    <property type="term" value="F:DNA-binding transcription factor activity, RNA polymerase II-specific"/>
    <property type="evidence" value="ECO:0007669"/>
    <property type="project" value="TreeGrafter"/>
</dbReference>
<feature type="domain" description="C2H2-type" evidence="6">
    <location>
        <begin position="10"/>
        <end position="39"/>
    </location>
</feature>
<gene>
    <name evidence="7" type="ORF">BC936DRAFT_136952</name>
</gene>